<keyword evidence="2" id="KW-0288">FMN</keyword>
<dbReference type="CDD" id="cd02148">
    <property type="entry name" value="RutE-like"/>
    <property type="match status" value="1"/>
</dbReference>
<dbReference type="RefSeq" id="WP_129573188.1">
    <property type="nucleotide sequence ID" value="NZ_CP012672.1"/>
</dbReference>
<evidence type="ECO:0000256" key="3">
    <source>
        <dbReference type="ARBA" id="ARBA00022857"/>
    </source>
</evidence>
<dbReference type="NCBIfam" id="NF003768">
    <property type="entry name" value="PRK05365.1"/>
    <property type="match status" value="1"/>
</dbReference>
<evidence type="ECO:0000256" key="2">
    <source>
        <dbReference type="ARBA" id="ARBA00022643"/>
    </source>
</evidence>
<evidence type="ECO:0000256" key="1">
    <source>
        <dbReference type="ARBA" id="ARBA00022630"/>
    </source>
</evidence>
<dbReference type="InterPro" id="IPR023936">
    <property type="entry name" value="RutE-like"/>
</dbReference>
<evidence type="ECO:0000313" key="6">
    <source>
        <dbReference type="EMBL" id="AUX28932.1"/>
    </source>
</evidence>
<feature type="domain" description="Nitroreductase" evidence="5">
    <location>
        <begin position="18"/>
        <end position="174"/>
    </location>
</feature>
<evidence type="ECO:0000313" key="7">
    <source>
        <dbReference type="Proteomes" id="UP000295497"/>
    </source>
</evidence>
<keyword evidence="3" id="KW-0521">NADP</keyword>
<evidence type="ECO:0000259" key="5">
    <source>
        <dbReference type="Pfam" id="PF00881"/>
    </source>
</evidence>
<gene>
    <name evidence="6" type="ORF">SOCE836_010170</name>
</gene>
<dbReference type="InterPro" id="IPR000415">
    <property type="entry name" value="Nitroreductase-like"/>
</dbReference>
<proteinExistence type="predicted"/>
<name>A0A4V0NF99_SORCE</name>
<dbReference type="SUPFAM" id="SSF55469">
    <property type="entry name" value="FMN-dependent nitroreductase-like"/>
    <property type="match status" value="1"/>
</dbReference>
<accession>A0A4V0NF99</accession>
<dbReference type="Proteomes" id="UP000295497">
    <property type="component" value="Chromosome"/>
</dbReference>
<organism evidence="6 7">
    <name type="scientific">Sorangium cellulosum</name>
    <name type="common">Polyangium cellulosum</name>
    <dbReference type="NCBI Taxonomy" id="56"/>
    <lineage>
        <taxon>Bacteria</taxon>
        <taxon>Pseudomonadati</taxon>
        <taxon>Myxococcota</taxon>
        <taxon>Polyangia</taxon>
        <taxon>Polyangiales</taxon>
        <taxon>Polyangiaceae</taxon>
        <taxon>Sorangium</taxon>
    </lineage>
</organism>
<protein>
    <submittedName>
        <fullName evidence="6">Malonic semialdehyde reductase</fullName>
    </submittedName>
</protein>
<dbReference type="GO" id="GO:0016491">
    <property type="term" value="F:oxidoreductase activity"/>
    <property type="evidence" value="ECO:0007669"/>
    <property type="project" value="UniProtKB-KW"/>
</dbReference>
<dbReference type="PANTHER" id="PTHR43543:SF1">
    <property type="entry name" value="MALONIC SEMIALDEHYDE REDUCTASE RUTE-RELATED"/>
    <property type="match status" value="1"/>
</dbReference>
<sequence length="196" mass="22398">MKKILAPEALKQLFTEARSHHDWTEQDVTEDDLKAIYELFKWGPTSVNSMPARFLNIRSKEAKEKLYPALMESNRRQVERAPATIVIAYDERFYERLDELWPAYDVKPYFTSNLQLSYETAFRNSSLQGAYLMLAARALGFDVGPLSGFDNALVDEAFFKGTSLRSNFICMVGYGKPEGLFPRGPRLGYETSVKTV</sequence>
<dbReference type="InterPro" id="IPR029479">
    <property type="entry name" value="Nitroreductase"/>
</dbReference>
<dbReference type="PANTHER" id="PTHR43543">
    <property type="entry name" value="MALONIC SEMIALDEHYDE REDUCTASE RUTE-RELATED"/>
    <property type="match status" value="1"/>
</dbReference>
<keyword evidence="4" id="KW-0560">Oxidoreductase</keyword>
<dbReference type="Pfam" id="PF00881">
    <property type="entry name" value="Nitroreductase"/>
    <property type="match status" value="1"/>
</dbReference>
<dbReference type="InterPro" id="IPR050461">
    <property type="entry name" value="Nitroreductase_HadB/RutE"/>
</dbReference>
<dbReference type="AlphaFoldDB" id="A0A4V0NF99"/>
<dbReference type="Gene3D" id="3.40.109.10">
    <property type="entry name" value="NADH Oxidase"/>
    <property type="match status" value="1"/>
</dbReference>
<evidence type="ECO:0000256" key="4">
    <source>
        <dbReference type="ARBA" id="ARBA00023002"/>
    </source>
</evidence>
<reference evidence="6 7" key="1">
    <citation type="submission" date="2015-09" db="EMBL/GenBank/DDBJ databases">
        <title>Sorangium comparison.</title>
        <authorList>
            <person name="Zaburannyi N."/>
            <person name="Bunk B."/>
            <person name="Overmann J."/>
            <person name="Mueller R."/>
        </authorList>
    </citation>
    <scope>NUCLEOTIDE SEQUENCE [LARGE SCALE GENOMIC DNA]</scope>
    <source>
        <strain evidence="6 7">So ce836</strain>
    </source>
</reference>
<dbReference type="EMBL" id="CP012672">
    <property type="protein sequence ID" value="AUX28932.1"/>
    <property type="molecule type" value="Genomic_DNA"/>
</dbReference>
<keyword evidence="1" id="KW-0285">Flavoprotein</keyword>